<accession>A0A3D9I188</accession>
<dbReference type="OrthoDB" id="2666376at2"/>
<keyword evidence="1" id="KW-0175">Coiled coil</keyword>
<gene>
    <name evidence="3" type="ORF">DFP98_14377</name>
</gene>
<keyword evidence="2" id="KW-1133">Transmembrane helix</keyword>
<feature type="transmembrane region" description="Helical" evidence="2">
    <location>
        <begin position="12"/>
        <end position="34"/>
    </location>
</feature>
<evidence type="ECO:0008006" key="5">
    <source>
        <dbReference type="Google" id="ProtNLM"/>
    </source>
</evidence>
<dbReference type="AlphaFoldDB" id="A0A3D9I188"/>
<keyword evidence="2" id="KW-0472">Membrane</keyword>
<reference evidence="3 4" key="1">
    <citation type="submission" date="2018-07" db="EMBL/GenBank/DDBJ databases">
        <title>Genomic Encyclopedia of Type Strains, Phase III (KMG-III): the genomes of soil and plant-associated and newly described type strains.</title>
        <authorList>
            <person name="Whitman W."/>
        </authorList>
    </citation>
    <scope>NUCLEOTIDE SEQUENCE [LARGE SCALE GENOMIC DNA]</scope>
    <source>
        <strain evidence="3 4">CECT 7287</strain>
    </source>
</reference>
<name>A0A3D9I188_9BACL</name>
<dbReference type="EMBL" id="QRDZ01000043">
    <property type="protein sequence ID" value="RED55431.1"/>
    <property type="molecule type" value="Genomic_DNA"/>
</dbReference>
<proteinExistence type="predicted"/>
<keyword evidence="4" id="KW-1185">Reference proteome</keyword>
<evidence type="ECO:0000256" key="2">
    <source>
        <dbReference type="SAM" id="Phobius"/>
    </source>
</evidence>
<keyword evidence="2" id="KW-0812">Transmembrane</keyword>
<dbReference type="Proteomes" id="UP000256977">
    <property type="component" value="Unassembled WGS sequence"/>
</dbReference>
<evidence type="ECO:0000256" key="1">
    <source>
        <dbReference type="SAM" id="Coils"/>
    </source>
</evidence>
<dbReference type="RefSeq" id="WP_116065225.1">
    <property type="nucleotide sequence ID" value="NZ_QRDZ01000043.1"/>
</dbReference>
<evidence type="ECO:0000313" key="4">
    <source>
        <dbReference type="Proteomes" id="UP000256977"/>
    </source>
</evidence>
<comment type="caution">
    <text evidence="3">The sequence shown here is derived from an EMBL/GenBank/DDBJ whole genome shotgun (WGS) entry which is preliminary data.</text>
</comment>
<feature type="coiled-coil region" evidence="1">
    <location>
        <begin position="31"/>
        <end position="65"/>
    </location>
</feature>
<evidence type="ECO:0000313" key="3">
    <source>
        <dbReference type="EMBL" id="RED55431.1"/>
    </source>
</evidence>
<sequence length="87" mass="9648">MDSVVLENIGKLVGTIGFPGLIAIILLRTILGSFNQRLETLDRRLNQLNNSIVLVTKTLTQLSKEDSTKLNTIFTPVVEHSNNQTNN</sequence>
<protein>
    <recommendedName>
        <fullName evidence="5">YvrJ-like protein</fullName>
    </recommendedName>
</protein>
<organism evidence="3 4">
    <name type="scientific">Cohnella phaseoli</name>
    <dbReference type="NCBI Taxonomy" id="456490"/>
    <lineage>
        <taxon>Bacteria</taxon>
        <taxon>Bacillati</taxon>
        <taxon>Bacillota</taxon>
        <taxon>Bacilli</taxon>
        <taxon>Bacillales</taxon>
        <taxon>Paenibacillaceae</taxon>
        <taxon>Cohnella</taxon>
    </lineage>
</organism>